<sequence>MKANVGPKSNNKQGHYGKMIRVSWVYV</sequence>
<comment type="caution">
    <text evidence="1">The sequence shown here is derived from an EMBL/GenBank/DDBJ whole genome shotgun (WGS) entry which is preliminary data.</text>
</comment>
<name>A0A699QEP8_TANCI</name>
<accession>A0A699QEP8</accession>
<reference evidence="1" key="1">
    <citation type="journal article" date="2019" name="Sci. Rep.">
        <title>Draft genome of Tanacetum cinerariifolium, the natural source of mosquito coil.</title>
        <authorList>
            <person name="Yamashiro T."/>
            <person name="Shiraishi A."/>
            <person name="Satake H."/>
            <person name="Nakayama K."/>
        </authorList>
    </citation>
    <scope>NUCLEOTIDE SEQUENCE</scope>
</reference>
<organism evidence="1">
    <name type="scientific">Tanacetum cinerariifolium</name>
    <name type="common">Dalmatian daisy</name>
    <name type="synonym">Chrysanthemum cinerariifolium</name>
    <dbReference type="NCBI Taxonomy" id="118510"/>
    <lineage>
        <taxon>Eukaryota</taxon>
        <taxon>Viridiplantae</taxon>
        <taxon>Streptophyta</taxon>
        <taxon>Embryophyta</taxon>
        <taxon>Tracheophyta</taxon>
        <taxon>Spermatophyta</taxon>
        <taxon>Magnoliopsida</taxon>
        <taxon>eudicotyledons</taxon>
        <taxon>Gunneridae</taxon>
        <taxon>Pentapetalae</taxon>
        <taxon>asterids</taxon>
        <taxon>campanulids</taxon>
        <taxon>Asterales</taxon>
        <taxon>Asteraceae</taxon>
        <taxon>Asteroideae</taxon>
        <taxon>Anthemideae</taxon>
        <taxon>Anthemidinae</taxon>
        <taxon>Tanacetum</taxon>
    </lineage>
</organism>
<proteinExistence type="predicted"/>
<evidence type="ECO:0000313" key="1">
    <source>
        <dbReference type="EMBL" id="GFC59916.1"/>
    </source>
</evidence>
<dbReference type="EMBL" id="BKCJ010983379">
    <property type="protein sequence ID" value="GFC59916.1"/>
    <property type="molecule type" value="Genomic_DNA"/>
</dbReference>
<dbReference type="AlphaFoldDB" id="A0A699QEP8"/>
<gene>
    <name evidence="1" type="ORF">Tci_831886</name>
</gene>
<protein>
    <submittedName>
        <fullName evidence="1">Uncharacterized protein</fullName>
    </submittedName>
</protein>
<feature type="non-terminal residue" evidence="1">
    <location>
        <position position="27"/>
    </location>
</feature>